<proteinExistence type="predicted"/>
<name>A0A7C9IZU1_9ACTN</name>
<dbReference type="EMBL" id="WXEW01000001">
    <property type="protein sequence ID" value="NAS20105.1"/>
    <property type="molecule type" value="Genomic_DNA"/>
</dbReference>
<gene>
    <name evidence="1" type="ORF">GT755_00225</name>
</gene>
<dbReference type="RefSeq" id="WP_161477655.1">
    <property type="nucleotide sequence ID" value="NZ_WXEW01000001.1"/>
</dbReference>
<evidence type="ECO:0000313" key="2">
    <source>
        <dbReference type="Proteomes" id="UP000479526"/>
    </source>
</evidence>
<accession>A0A7C9IZU1</accession>
<reference evidence="1 2" key="1">
    <citation type="submission" date="2020-01" db="EMBL/GenBank/DDBJ databases">
        <title>Herbidospora sp. NEAU-GS84 nov., a novel actinomycete isolated from soil.</title>
        <authorList>
            <person name="Han L."/>
        </authorList>
    </citation>
    <scope>NUCLEOTIDE SEQUENCE [LARGE SCALE GENOMIC DNA]</scope>
    <source>
        <strain evidence="1 2">NEAU-GS84</strain>
    </source>
</reference>
<dbReference type="Proteomes" id="UP000479526">
    <property type="component" value="Unassembled WGS sequence"/>
</dbReference>
<protein>
    <submittedName>
        <fullName evidence="1">Uncharacterized protein</fullName>
    </submittedName>
</protein>
<evidence type="ECO:0000313" key="1">
    <source>
        <dbReference type="EMBL" id="NAS20105.1"/>
    </source>
</evidence>
<sequence length="115" mass="13269">MVSKGVALNPIELWASVPDNDMLYGLRVRRANGETVMLNPALLTSTLLPLATAEQVWWVLKADHIVVPRRRGRRPLWRRSSWRTSRSGRTFNLPSELYSGPKWPTGFQWPVFIDR</sequence>
<keyword evidence="2" id="KW-1185">Reference proteome</keyword>
<dbReference type="AlphaFoldDB" id="A0A7C9IZU1"/>
<comment type="caution">
    <text evidence="1">The sequence shown here is derived from an EMBL/GenBank/DDBJ whole genome shotgun (WGS) entry which is preliminary data.</text>
</comment>
<organism evidence="1 2">
    <name type="scientific">Herbidospora solisilvae</name>
    <dbReference type="NCBI Taxonomy" id="2696284"/>
    <lineage>
        <taxon>Bacteria</taxon>
        <taxon>Bacillati</taxon>
        <taxon>Actinomycetota</taxon>
        <taxon>Actinomycetes</taxon>
        <taxon>Streptosporangiales</taxon>
        <taxon>Streptosporangiaceae</taxon>
        <taxon>Herbidospora</taxon>
    </lineage>
</organism>